<evidence type="ECO:0008006" key="3">
    <source>
        <dbReference type="Google" id="ProtNLM"/>
    </source>
</evidence>
<protein>
    <recommendedName>
        <fullName evidence="3">Nuclease HARBI1</fullName>
    </recommendedName>
</protein>
<sequence>MLAYGVIGDYVDEYLRISETTAMQSLKLFVKVVISLYSDQYLRSPTTNDIARLLEIGERRGFPGMLGSIDCMHWTWKNCPTSWKGMYCDYKCEATIILEAVASYDLWIWHAFFGLPGSNNDINVLEKSFMFTELAQGCAPRVNYSINGHDYTMGYYLVDGIYPQWSTFVKTISAPIGAKKKHFAAAQAFTRKDVECAFRVLQARFAIVRQPARFFKVPDLKDIMKA</sequence>
<reference evidence="1 2" key="1">
    <citation type="journal article" date="2019" name="Plant Biotechnol. J.">
        <title>The red bayberry genome and genetic basis of sex determination.</title>
        <authorList>
            <person name="Jia H.M."/>
            <person name="Jia H.J."/>
            <person name="Cai Q.L."/>
            <person name="Wang Y."/>
            <person name="Zhao H.B."/>
            <person name="Yang W.F."/>
            <person name="Wang G.Y."/>
            <person name="Li Y.H."/>
            <person name="Zhan D.L."/>
            <person name="Shen Y.T."/>
            <person name="Niu Q.F."/>
            <person name="Chang L."/>
            <person name="Qiu J."/>
            <person name="Zhao L."/>
            <person name="Xie H.B."/>
            <person name="Fu W.Y."/>
            <person name="Jin J."/>
            <person name="Li X.W."/>
            <person name="Jiao Y."/>
            <person name="Zhou C.C."/>
            <person name="Tu T."/>
            <person name="Chai C.Y."/>
            <person name="Gao J.L."/>
            <person name="Fan L.J."/>
            <person name="van de Weg E."/>
            <person name="Wang J.Y."/>
            <person name="Gao Z.S."/>
        </authorList>
    </citation>
    <scope>NUCLEOTIDE SEQUENCE [LARGE SCALE GENOMIC DNA]</scope>
    <source>
        <tissue evidence="1">Leaves</tissue>
    </source>
</reference>
<dbReference type="OrthoDB" id="124998at2759"/>
<accession>A0A6A1UHJ0</accession>
<dbReference type="InterPro" id="IPR006912">
    <property type="entry name" value="Harbinger_derived_prot"/>
</dbReference>
<dbReference type="Pfam" id="PF04827">
    <property type="entry name" value="Plant_tran"/>
    <property type="match status" value="1"/>
</dbReference>
<comment type="caution">
    <text evidence="1">The sequence shown here is derived from an EMBL/GenBank/DDBJ whole genome shotgun (WGS) entry which is preliminary data.</text>
</comment>
<dbReference type="EMBL" id="RXIC02000436">
    <property type="protein sequence ID" value="KAB1199633.1"/>
    <property type="molecule type" value="Genomic_DNA"/>
</dbReference>
<dbReference type="PANTHER" id="PTHR47150">
    <property type="entry name" value="OS12G0169200 PROTEIN"/>
    <property type="match status" value="1"/>
</dbReference>
<dbReference type="AlphaFoldDB" id="A0A6A1UHJ0"/>
<evidence type="ECO:0000313" key="2">
    <source>
        <dbReference type="Proteomes" id="UP000516437"/>
    </source>
</evidence>
<name>A0A6A1UHJ0_9ROSI</name>
<dbReference type="PANTHER" id="PTHR47150:SF7">
    <property type="entry name" value="NUCLEASE"/>
    <property type="match status" value="1"/>
</dbReference>
<gene>
    <name evidence="1" type="ORF">CJ030_MR0G018646</name>
</gene>
<organism evidence="1 2">
    <name type="scientific">Morella rubra</name>
    <name type="common">Chinese bayberry</name>
    <dbReference type="NCBI Taxonomy" id="262757"/>
    <lineage>
        <taxon>Eukaryota</taxon>
        <taxon>Viridiplantae</taxon>
        <taxon>Streptophyta</taxon>
        <taxon>Embryophyta</taxon>
        <taxon>Tracheophyta</taxon>
        <taxon>Spermatophyta</taxon>
        <taxon>Magnoliopsida</taxon>
        <taxon>eudicotyledons</taxon>
        <taxon>Gunneridae</taxon>
        <taxon>Pentapetalae</taxon>
        <taxon>rosids</taxon>
        <taxon>fabids</taxon>
        <taxon>Fagales</taxon>
        <taxon>Myricaceae</taxon>
        <taxon>Morella</taxon>
    </lineage>
</organism>
<evidence type="ECO:0000313" key="1">
    <source>
        <dbReference type="EMBL" id="KAB1199633.1"/>
    </source>
</evidence>
<proteinExistence type="predicted"/>
<keyword evidence="2" id="KW-1185">Reference proteome</keyword>
<dbReference type="Proteomes" id="UP000516437">
    <property type="component" value="Unassembled WGS sequence"/>
</dbReference>